<dbReference type="AlphaFoldDB" id="A0A263HE01"/>
<dbReference type="Proteomes" id="UP000254507">
    <property type="component" value="Unassembled WGS sequence"/>
</dbReference>
<dbReference type="Proteomes" id="UP000215738">
    <property type="component" value="Unassembled WGS sequence"/>
</dbReference>
<organism evidence="2 4">
    <name type="scientific">Actinobacillus seminis</name>
    <dbReference type="NCBI Taxonomy" id="722"/>
    <lineage>
        <taxon>Bacteria</taxon>
        <taxon>Pseudomonadati</taxon>
        <taxon>Pseudomonadota</taxon>
        <taxon>Gammaproteobacteria</taxon>
        <taxon>Pasteurellales</taxon>
        <taxon>Pasteurellaceae</taxon>
        <taxon>Actinobacillus</taxon>
    </lineage>
</organism>
<dbReference type="InParanoid" id="A0A263HE01"/>
<reference evidence="2 4" key="2">
    <citation type="submission" date="2018-06" db="EMBL/GenBank/DDBJ databases">
        <authorList>
            <consortium name="Pathogen Informatics"/>
            <person name="Doyle S."/>
        </authorList>
    </citation>
    <scope>NUCLEOTIDE SEQUENCE [LARGE SCALE GENOMIC DNA]</scope>
    <source>
        <strain evidence="2 4">NCTC10851</strain>
    </source>
</reference>
<reference evidence="1 3" key="1">
    <citation type="submission" date="2017-07" db="EMBL/GenBank/DDBJ databases">
        <title>Virulence factors identified in Actinobacillus seminis.</title>
        <authorList>
            <person name="Negrete-Abascal E."/>
            <person name="Vaca-Pacheco S."/>
            <person name="Montes-Garcia F."/>
            <person name="Leyto-Gil A.M."/>
            <person name="Fragoso-Garcia E."/>
            <person name="Carvente-Garcia R."/>
            <person name="Perez-Agueros S."/>
            <person name="Castelan-Sanchez H.G."/>
            <person name="Garcia-Molina A."/>
            <person name="Villamar T.E."/>
            <person name="Vazquez-Cruz C."/>
        </authorList>
    </citation>
    <scope>NUCLEOTIDE SEQUENCE [LARGE SCALE GENOMIC DNA]</scope>
    <source>
        <strain evidence="1 3">ATCC 15768</strain>
    </source>
</reference>
<evidence type="ECO:0000313" key="1">
    <source>
        <dbReference type="EMBL" id="OZN25660.1"/>
    </source>
</evidence>
<evidence type="ECO:0000313" key="4">
    <source>
        <dbReference type="Proteomes" id="UP000254507"/>
    </source>
</evidence>
<evidence type="ECO:0000313" key="3">
    <source>
        <dbReference type="Proteomes" id="UP000215738"/>
    </source>
</evidence>
<dbReference type="OrthoDB" id="6624642at2"/>
<gene>
    <name evidence="1" type="ORF">CFY87_00055</name>
    <name evidence="2" type="ORF">NCTC10851_01466</name>
</gene>
<proteinExistence type="predicted"/>
<keyword evidence="3" id="KW-1185">Reference proteome</keyword>
<dbReference type="RefSeq" id="WP_094945300.1">
    <property type="nucleotide sequence ID" value="NZ_JBMHIA010000004.1"/>
</dbReference>
<evidence type="ECO:0000313" key="2">
    <source>
        <dbReference type="EMBL" id="SUU37157.1"/>
    </source>
</evidence>
<protein>
    <submittedName>
        <fullName evidence="2">Uncharacterized protein</fullName>
    </submittedName>
</protein>
<sequence>MKFDIDSLLNSPVYEEMRTPLFLRVIKNPPPWAFDIIQPWEDPYRSLMGAFVRRHYWTSQGSINVFQVIGTAHQQYQNRPWMDLLTSGKRMDINLPLQDKKPEYYRATENKSPSMYFNTLDGMNYYIGQDGNHRTCIAKFMFYETGETQLHGVTINHYDIDEMFYQMYCELNDKIKRFGLPVILTAESKLIKREDTAGWMIDYFQPYLIWKEYDEESHHELLEELNFEQAKKKLVEVTSRLSLKKQTKDVQKSLLQRFKSYLFKG</sequence>
<name>A0A263HE01_9PAST</name>
<dbReference type="EMBL" id="UFSB01000001">
    <property type="protein sequence ID" value="SUU37157.1"/>
    <property type="molecule type" value="Genomic_DNA"/>
</dbReference>
<dbReference type="EMBL" id="NLFK01000001">
    <property type="protein sequence ID" value="OZN25660.1"/>
    <property type="molecule type" value="Genomic_DNA"/>
</dbReference>
<accession>A0A263HE01</accession>